<feature type="chain" id="PRO_5020439495" evidence="1">
    <location>
        <begin position="28"/>
        <end position="852"/>
    </location>
</feature>
<keyword evidence="3" id="KW-1185">Reference proteome</keyword>
<dbReference type="EMBL" id="SODV01000001">
    <property type="protein sequence ID" value="TDX01676.1"/>
    <property type="molecule type" value="Genomic_DNA"/>
</dbReference>
<dbReference type="RefSeq" id="WP_133994318.1">
    <property type="nucleotide sequence ID" value="NZ_SODV01000001.1"/>
</dbReference>
<comment type="caution">
    <text evidence="2">The sequence shown here is derived from an EMBL/GenBank/DDBJ whole genome shotgun (WGS) entry which is preliminary data.</text>
</comment>
<dbReference type="Pfam" id="PF13715">
    <property type="entry name" value="CarbopepD_reg_2"/>
    <property type="match status" value="1"/>
</dbReference>
<reference evidence="2 3" key="1">
    <citation type="submission" date="2019-03" db="EMBL/GenBank/DDBJ databases">
        <title>Genomic Encyclopedia of Type Strains, Phase IV (KMG-IV): sequencing the most valuable type-strain genomes for metagenomic binning, comparative biology and taxonomic classification.</title>
        <authorList>
            <person name="Goeker M."/>
        </authorList>
    </citation>
    <scope>NUCLEOTIDE SEQUENCE [LARGE SCALE GENOMIC DNA]</scope>
    <source>
        <strain evidence="2 3">DSM 100059</strain>
    </source>
</reference>
<keyword evidence="2" id="KW-0121">Carboxypeptidase</keyword>
<keyword evidence="1" id="KW-0732">Signal</keyword>
<dbReference type="Proteomes" id="UP000294498">
    <property type="component" value="Unassembled WGS sequence"/>
</dbReference>
<protein>
    <submittedName>
        <fullName evidence="2">Carboxypeptidase-like protein</fullName>
    </submittedName>
</protein>
<dbReference type="InterPro" id="IPR043741">
    <property type="entry name" value="DUF5686"/>
</dbReference>
<dbReference type="GO" id="GO:0004180">
    <property type="term" value="F:carboxypeptidase activity"/>
    <property type="evidence" value="ECO:0007669"/>
    <property type="project" value="UniProtKB-KW"/>
</dbReference>
<keyword evidence="2" id="KW-0645">Protease</keyword>
<dbReference type="SUPFAM" id="SSF49464">
    <property type="entry name" value="Carboxypeptidase regulatory domain-like"/>
    <property type="match status" value="1"/>
</dbReference>
<feature type="signal peptide" evidence="1">
    <location>
        <begin position="1"/>
        <end position="27"/>
    </location>
</feature>
<dbReference type="Gene3D" id="2.60.40.1120">
    <property type="entry name" value="Carboxypeptidase-like, regulatory domain"/>
    <property type="match status" value="1"/>
</dbReference>
<evidence type="ECO:0000313" key="3">
    <source>
        <dbReference type="Proteomes" id="UP000294498"/>
    </source>
</evidence>
<dbReference type="InterPro" id="IPR008969">
    <property type="entry name" value="CarboxyPept-like_regulatory"/>
</dbReference>
<dbReference type="OrthoDB" id="983143at2"/>
<keyword evidence="2" id="KW-0378">Hydrolase</keyword>
<dbReference type="Pfam" id="PF18939">
    <property type="entry name" value="DUF5686"/>
    <property type="match status" value="1"/>
</dbReference>
<evidence type="ECO:0000313" key="2">
    <source>
        <dbReference type="EMBL" id="TDX01676.1"/>
    </source>
</evidence>
<organism evidence="2 3">
    <name type="scientific">Dinghuibacter silviterrae</name>
    <dbReference type="NCBI Taxonomy" id="1539049"/>
    <lineage>
        <taxon>Bacteria</taxon>
        <taxon>Pseudomonadati</taxon>
        <taxon>Bacteroidota</taxon>
        <taxon>Chitinophagia</taxon>
        <taxon>Chitinophagales</taxon>
        <taxon>Chitinophagaceae</taxon>
        <taxon>Dinghuibacter</taxon>
    </lineage>
</organism>
<gene>
    <name evidence="2" type="ORF">EDB95_2717</name>
</gene>
<sequence length="852" mass="97741">MKYWRRIIRLAAGILWTSITSGPEVFAQTVVRGDIKDASTGQPVEDVSVYFKGGNGVLSKTDGTFVLTTANTKLATVQFSHVGYTTVTRTIAPGKDQTVSVQLALAGQLQNIVITARGKGKYRNKGNPAVELIRKVIDHKAVNRVGSYQYLQYQEYEKMECSLTKQPEKLMNSKLFKNFKFMFENRDTTILPGKALLPIYLEETAYQRYFRKDPGKEKSYVLSKREVNYGEYLDMRGIKNYLNRLYMPVDVYDNNIALLSTQFMSPIADLAPTFYLFYIQDTTEVDGIRLVRMNFYPRNPNDLLFKGTLWITLDGQYAIQKVDFGVSKYANLNWARDVHIRQNFERGTDQRYHIKYSEILAEFSLLKSSSGGIMGERAVTYSNYVINQPAPDSVYKGPSEVVLAAAPAQTDSVLYAARGKALSPVEARIYTNIDSLQNMKSFKRTLDYATLLLAGYKRSGPWFEVGPVSAFYSFNPVEGFRLRFGGRSLPSLSKTFYTETYVAYGFKDQQVKYFLSATYALNHRTIYDYPFNYIQASFQHDTKIPGQDLQFVQEDNFLLSFKRGDNNKWLYNDIFKLNYVREFGRGLSYNFGFKYWKQVPAGDIDYEKVEAVDSMDIPYVTTAELSADFRWAPNEQFYQGKVYRIPIFNKYPIFEIKYSQGIKGLAGGQYNYGNLWGSAYKRFYLGQLGYSDVTLEGGYILGKIPFPLLDIHRANQTYAYQLNSYNLMDFMEFVSDHYGALNVDQNFGGFFFNKIPLLKRLRLREVGSAKILFGGIRDENNPDKTPGLFKFPTYATGDPSTYSLDGRPYIEVSGGIGNIFKVVRVDYVRRLTYLSHPFVDQWGIRVRTKFEF</sequence>
<dbReference type="AlphaFoldDB" id="A0A4R8DUQ4"/>
<proteinExistence type="predicted"/>
<evidence type="ECO:0000256" key="1">
    <source>
        <dbReference type="SAM" id="SignalP"/>
    </source>
</evidence>
<name>A0A4R8DUQ4_9BACT</name>
<accession>A0A4R8DUQ4</accession>